<reference evidence="9" key="1">
    <citation type="journal article" date="2020" name="Stud. Mycol.">
        <title>101 Dothideomycetes genomes: a test case for predicting lifestyles and emergence of pathogens.</title>
        <authorList>
            <person name="Haridas S."/>
            <person name="Albert R."/>
            <person name="Binder M."/>
            <person name="Bloem J."/>
            <person name="Labutti K."/>
            <person name="Salamov A."/>
            <person name="Andreopoulos B."/>
            <person name="Baker S."/>
            <person name="Barry K."/>
            <person name="Bills G."/>
            <person name="Bluhm B."/>
            <person name="Cannon C."/>
            <person name="Castanera R."/>
            <person name="Culley D."/>
            <person name="Daum C."/>
            <person name="Ezra D."/>
            <person name="Gonzalez J."/>
            <person name="Henrissat B."/>
            <person name="Kuo A."/>
            <person name="Liang C."/>
            <person name="Lipzen A."/>
            <person name="Lutzoni F."/>
            <person name="Magnuson J."/>
            <person name="Mondo S."/>
            <person name="Nolan M."/>
            <person name="Ohm R."/>
            <person name="Pangilinan J."/>
            <person name="Park H.-J."/>
            <person name="Ramirez L."/>
            <person name="Alfaro M."/>
            <person name="Sun H."/>
            <person name="Tritt A."/>
            <person name="Yoshinaga Y."/>
            <person name="Zwiers L.-H."/>
            <person name="Turgeon B."/>
            <person name="Goodwin S."/>
            <person name="Spatafora J."/>
            <person name="Crous P."/>
            <person name="Grigoriev I."/>
        </authorList>
    </citation>
    <scope>NUCLEOTIDE SEQUENCE</scope>
    <source>
        <strain evidence="9">Tuck. ex Michener</strain>
    </source>
</reference>
<proteinExistence type="inferred from homology"/>
<keyword evidence="10" id="KW-1185">Reference proteome</keyword>
<organism evidence="9 10">
    <name type="scientific">Viridothelium virens</name>
    <name type="common">Speckled blister lichen</name>
    <name type="synonym">Trypethelium virens</name>
    <dbReference type="NCBI Taxonomy" id="1048519"/>
    <lineage>
        <taxon>Eukaryota</taxon>
        <taxon>Fungi</taxon>
        <taxon>Dikarya</taxon>
        <taxon>Ascomycota</taxon>
        <taxon>Pezizomycotina</taxon>
        <taxon>Dothideomycetes</taxon>
        <taxon>Dothideomycetes incertae sedis</taxon>
        <taxon>Trypetheliales</taxon>
        <taxon>Trypetheliaceae</taxon>
        <taxon>Viridothelium</taxon>
    </lineage>
</organism>
<dbReference type="EMBL" id="ML991849">
    <property type="protein sequence ID" value="KAF2230012.1"/>
    <property type="molecule type" value="Genomic_DNA"/>
</dbReference>
<evidence type="ECO:0000256" key="5">
    <source>
        <dbReference type="ARBA" id="ARBA00023136"/>
    </source>
</evidence>
<dbReference type="GO" id="GO:0060090">
    <property type="term" value="F:molecular adaptor activity"/>
    <property type="evidence" value="ECO:0007669"/>
    <property type="project" value="TreeGrafter"/>
</dbReference>
<dbReference type="GO" id="GO:0000045">
    <property type="term" value="P:autophagosome assembly"/>
    <property type="evidence" value="ECO:0007669"/>
    <property type="project" value="TreeGrafter"/>
</dbReference>
<dbReference type="GO" id="GO:1990316">
    <property type="term" value="C:Atg1/ULK1 kinase complex"/>
    <property type="evidence" value="ECO:0007669"/>
    <property type="project" value="TreeGrafter"/>
</dbReference>
<protein>
    <recommendedName>
        <fullName evidence="2 6">Autophagy-related protein 17</fullName>
    </recommendedName>
</protein>
<dbReference type="GO" id="GO:0034045">
    <property type="term" value="C:phagophore assembly site membrane"/>
    <property type="evidence" value="ECO:0007669"/>
    <property type="project" value="UniProtKB-SubCell"/>
</dbReference>
<keyword evidence="5" id="KW-0472">Membrane</keyword>
<dbReference type="InterPro" id="IPR045326">
    <property type="entry name" value="ATG17-like_dom"/>
</dbReference>
<dbReference type="GO" id="GO:0034727">
    <property type="term" value="P:piecemeal microautophagy of the nucleus"/>
    <property type="evidence" value="ECO:0007669"/>
    <property type="project" value="TreeGrafter"/>
</dbReference>
<dbReference type="InterPro" id="IPR007240">
    <property type="entry name" value="Atg17"/>
</dbReference>
<feature type="compositionally biased region" description="Low complexity" evidence="7">
    <location>
        <begin position="13"/>
        <end position="25"/>
    </location>
</feature>
<dbReference type="Pfam" id="PF04108">
    <property type="entry name" value="ATG17_like"/>
    <property type="match status" value="1"/>
</dbReference>
<dbReference type="PANTHER" id="PTHR28005">
    <property type="entry name" value="AUTOPHAGY-RELATED PROTEIN 17"/>
    <property type="match status" value="1"/>
</dbReference>
<accession>A0A6A6GW31</accession>
<evidence type="ECO:0000256" key="2">
    <source>
        <dbReference type="ARBA" id="ARBA00013806"/>
    </source>
</evidence>
<evidence type="ECO:0000256" key="7">
    <source>
        <dbReference type="SAM" id="MobiDB-lite"/>
    </source>
</evidence>
<evidence type="ECO:0000256" key="1">
    <source>
        <dbReference type="ARBA" id="ARBA00006259"/>
    </source>
</evidence>
<dbReference type="Proteomes" id="UP000800092">
    <property type="component" value="Unassembled WGS sequence"/>
</dbReference>
<dbReference type="GO" id="GO:0030295">
    <property type="term" value="F:protein kinase activator activity"/>
    <property type="evidence" value="ECO:0007669"/>
    <property type="project" value="TreeGrafter"/>
</dbReference>
<name>A0A6A6GW31_VIRVR</name>
<keyword evidence="3 6" id="KW-0963">Cytoplasm</keyword>
<evidence type="ECO:0000313" key="9">
    <source>
        <dbReference type="EMBL" id="KAF2230012.1"/>
    </source>
</evidence>
<evidence type="ECO:0000256" key="4">
    <source>
        <dbReference type="ARBA" id="ARBA00023006"/>
    </source>
</evidence>
<gene>
    <name evidence="9" type="ORF">EV356DRAFT_509535</name>
</gene>
<keyword evidence="4 6" id="KW-0072">Autophagy</keyword>
<dbReference type="PANTHER" id="PTHR28005:SF1">
    <property type="entry name" value="AUTOPHAGY-RELATED PROTEIN 17"/>
    <property type="match status" value="1"/>
</dbReference>
<dbReference type="AlphaFoldDB" id="A0A6A6GW31"/>
<dbReference type="OrthoDB" id="1937984at2759"/>
<comment type="function">
    <text evidence="6">Autophagy-specific protein that functions in response to autophagy-inducing signals as a scaffold to recruit other ATG proteins to organize preautophagosomal structure (PAS) formation. Modulates the timing and magnitude of the autophagy response, such as the size of the sequestering vesicles. Plays particularly a role in pexophagy and nucleophagy.</text>
</comment>
<dbReference type="GO" id="GO:0000422">
    <property type="term" value="P:autophagy of mitochondrion"/>
    <property type="evidence" value="ECO:0007669"/>
    <property type="project" value="TreeGrafter"/>
</dbReference>
<sequence>MMSSLTLPQPEAPTVSHSSSKSSLSEPPPLLERLVSHFLVAKRALASTGQVWRANEIVTTARASIEANAIFRAKNTFLRQSLHQQLDALRAVQYGIEQVGQDAQSDLKTTVAAVDAAHTRLQGTLASLRDTVVAPSLQPLETPPKTLHSFVDEAPISDLSNGIRRNIDNYKDASATLSDTLESFATSLDYIEGHLPSSSVVNGHSHLHEMDEDPDSLIPHLYRSLETHATEMAESLQSLVKHYDLCVTALKHTEGGGEAARQAAEAQNKTARTEAEDGKASPTVSVGSLHIDAPPSPMTDEERQEMVQVLDSDAAEVDDVVSEIGEHSAAMEQKLGQITHHVESLETEHASLRQGLKLMANICAETPGYVTASGEFLAQWEEEKSSIREKMDELDGLSEFYEGFLRAYDGLILEVARRKKVKEKMLRIAREAKSKIQKLYQDDVEEREAFRADHGEYLPSDIWPGLVATPSRLEIRAVDDDEGSIPELSKDTIELAIRRTRRSF</sequence>
<evidence type="ECO:0000256" key="6">
    <source>
        <dbReference type="RuleBase" id="RU368080"/>
    </source>
</evidence>
<comment type="subcellular location">
    <subcellularLocation>
        <location evidence="6">Cytoplasm</location>
    </subcellularLocation>
    <subcellularLocation>
        <location evidence="6">Preautophagosomal structure membrane</location>
        <topology evidence="6">Peripheral membrane protein</topology>
    </subcellularLocation>
</comment>
<evidence type="ECO:0000256" key="3">
    <source>
        <dbReference type="ARBA" id="ARBA00022490"/>
    </source>
</evidence>
<feature type="region of interest" description="Disordered" evidence="7">
    <location>
        <begin position="1"/>
        <end position="27"/>
    </location>
</feature>
<feature type="domain" description="Autophagy protein ATG17-like" evidence="8">
    <location>
        <begin position="44"/>
        <end position="458"/>
    </location>
</feature>
<evidence type="ECO:0000259" key="8">
    <source>
        <dbReference type="Pfam" id="PF04108"/>
    </source>
</evidence>
<comment type="similarity">
    <text evidence="1 6">Belongs to the ATG17 family.</text>
</comment>
<evidence type="ECO:0000313" key="10">
    <source>
        <dbReference type="Proteomes" id="UP000800092"/>
    </source>
</evidence>
<feature type="region of interest" description="Disordered" evidence="7">
    <location>
        <begin position="257"/>
        <end position="290"/>
    </location>
</feature>